<organism evidence="1 2">
    <name type="scientific">Cylindrobasidium torrendii FP15055 ss-10</name>
    <dbReference type="NCBI Taxonomy" id="1314674"/>
    <lineage>
        <taxon>Eukaryota</taxon>
        <taxon>Fungi</taxon>
        <taxon>Dikarya</taxon>
        <taxon>Basidiomycota</taxon>
        <taxon>Agaricomycotina</taxon>
        <taxon>Agaricomycetes</taxon>
        <taxon>Agaricomycetidae</taxon>
        <taxon>Agaricales</taxon>
        <taxon>Marasmiineae</taxon>
        <taxon>Physalacriaceae</taxon>
        <taxon>Cylindrobasidium</taxon>
    </lineage>
</organism>
<accession>A0A0D7AT29</accession>
<dbReference type="OrthoDB" id="2688393at2759"/>
<protein>
    <submittedName>
        <fullName evidence="1">Uncharacterized protein</fullName>
    </submittedName>
</protein>
<dbReference type="AlphaFoldDB" id="A0A0D7AT29"/>
<evidence type="ECO:0000313" key="2">
    <source>
        <dbReference type="Proteomes" id="UP000054007"/>
    </source>
</evidence>
<keyword evidence="2" id="KW-1185">Reference proteome</keyword>
<reference evidence="1 2" key="1">
    <citation type="journal article" date="2015" name="Fungal Genet. Biol.">
        <title>Evolution of novel wood decay mechanisms in Agaricales revealed by the genome sequences of Fistulina hepatica and Cylindrobasidium torrendii.</title>
        <authorList>
            <person name="Floudas D."/>
            <person name="Held B.W."/>
            <person name="Riley R."/>
            <person name="Nagy L.G."/>
            <person name="Koehler G."/>
            <person name="Ransdell A.S."/>
            <person name="Younus H."/>
            <person name="Chow J."/>
            <person name="Chiniquy J."/>
            <person name="Lipzen A."/>
            <person name="Tritt A."/>
            <person name="Sun H."/>
            <person name="Haridas S."/>
            <person name="LaButti K."/>
            <person name="Ohm R.A."/>
            <person name="Kues U."/>
            <person name="Blanchette R.A."/>
            <person name="Grigoriev I.V."/>
            <person name="Minto R.E."/>
            <person name="Hibbett D.S."/>
        </authorList>
    </citation>
    <scope>NUCLEOTIDE SEQUENCE [LARGE SCALE GENOMIC DNA]</scope>
    <source>
        <strain evidence="1 2">FP15055 ss-10</strain>
    </source>
</reference>
<feature type="non-terminal residue" evidence="1">
    <location>
        <position position="1"/>
    </location>
</feature>
<dbReference type="EMBL" id="KN880924">
    <property type="protein sequence ID" value="KIY61523.1"/>
    <property type="molecule type" value="Genomic_DNA"/>
</dbReference>
<name>A0A0D7AT29_9AGAR</name>
<sequence length="80" mass="9097">HPTAGATLTMSSKLYERWEALFGTDRLPQKQQKDSSGSPDLESRLYYLFASQLDWEVAHWMVNEGIGHGSFNRLLEIKGV</sequence>
<feature type="non-terminal residue" evidence="1">
    <location>
        <position position="80"/>
    </location>
</feature>
<gene>
    <name evidence="1" type="ORF">CYLTODRAFT_315807</name>
</gene>
<proteinExistence type="predicted"/>
<evidence type="ECO:0000313" key="1">
    <source>
        <dbReference type="EMBL" id="KIY61523.1"/>
    </source>
</evidence>
<dbReference type="Proteomes" id="UP000054007">
    <property type="component" value="Unassembled WGS sequence"/>
</dbReference>